<keyword evidence="5" id="KW-1185">Reference proteome</keyword>
<evidence type="ECO:0000313" key="4">
    <source>
        <dbReference type="EMBL" id="GJS75937.1"/>
    </source>
</evidence>
<accession>A0ABQ4YG72</accession>
<comment type="caution">
    <text evidence="4">The sequence shown here is derived from an EMBL/GenBank/DDBJ whole genome shotgun (WGS) entry which is preliminary data.</text>
</comment>
<dbReference type="InterPro" id="IPR001584">
    <property type="entry name" value="Integrase_cat-core"/>
</dbReference>
<gene>
    <name evidence="4" type="ORF">Tco_0725818</name>
</gene>
<proteinExistence type="predicted"/>
<dbReference type="InterPro" id="IPR025724">
    <property type="entry name" value="GAG-pre-integrase_dom"/>
</dbReference>
<dbReference type="Proteomes" id="UP001151760">
    <property type="component" value="Unassembled WGS sequence"/>
</dbReference>
<reference evidence="4" key="2">
    <citation type="submission" date="2022-01" db="EMBL/GenBank/DDBJ databases">
        <authorList>
            <person name="Yamashiro T."/>
            <person name="Shiraishi A."/>
            <person name="Satake H."/>
            <person name="Nakayama K."/>
        </authorList>
    </citation>
    <scope>NUCLEOTIDE SEQUENCE</scope>
</reference>
<evidence type="ECO:0000259" key="3">
    <source>
        <dbReference type="PROSITE" id="PS50994"/>
    </source>
</evidence>
<organism evidence="4 5">
    <name type="scientific">Tanacetum coccineum</name>
    <dbReference type="NCBI Taxonomy" id="301880"/>
    <lineage>
        <taxon>Eukaryota</taxon>
        <taxon>Viridiplantae</taxon>
        <taxon>Streptophyta</taxon>
        <taxon>Embryophyta</taxon>
        <taxon>Tracheophyta</taxon>
        <taxon>Spermatophyta</taxon>
        <taxon>Magnoliopsida</taxon>
        <taxon>eudicotyledons</taxon>
        <taxon>Gunneridae</taxon>
        <taxon>Pentapetalae</taxon>
        <taxon>asterids</taxon>
        <taxon>campanulids</taxon>
        <taxon>Asterales</taxon>
        <taxon>Asteraceae</taxon>
        <taxon>Asteroideae</taxon>
        <taxon>Anthemideae</taxon>
        <taxon>Anthemidinae</taxon>
        <taxon>Tanacetum</taxon>
    </lineage>
</organism>
<dbReference type="Pfam" id="PF13976">
    <property type="entry name" value="gag_pre-integrs"/>
    <property type="match status" value="1"/>
</dbReference>
<feature type="compositionally biased region" description="Basic and acidic residues" evidence="2">
    <location>
        <begin position="21"/>
        <end position="39"/>
    </location>
</feature>
<keyword evidence="1" id="KW-0645">Protease</keyword>
<reference evidence="4" key="1">
    <citation type="journal article" date="2022" name="Int. J. Mol. Sci.">
        <title>Draft Genome of Tanacetum Coccineum: Genomic Comparison of Closely Related Tanacetum-Family Plants.</title>
        <authorList>
            <person name="Yamashiro T."/>
            <person name="Shiraishi A."/>
            <person name="Nakayama K."/>
            <person name="Satake H."/>
        </authorList>
    </citation>
    <scope>NUCLEOTIDE SEQUENCE</scope>
</reference>
<dbReference type="PANTHER" id="PTHR42648">
    <property type="entry name" value="TRANSPOSASE, PUTATIVE-RELATED"/>
    <property type="match status" value="1"/>
</dbReference>
<feature type="region of interest" description="Disordered" evidence="2">
    <location>
        <begin position="1"/>
        <end position="39"/>
    </location>
</feature>
<dbReference type="EMBL" id="BQNB010010339">
    <property type="protein sequence ID" value="GJS75937.1"/>
    <property type="molecule type" value="Genomic_DNA"/>
</dbReference>
<dbReference type="InterPro" id="IPR036397">
    <property type="entry name" value="RNaseH_sf"/>
</dbReference>
<keyword evidence="1" id="KW-0378">Hydrolase</keyword>
<feature type="domain" description="Integrase catalytic" evidence="3">
    <location>
        <begin position="448"/>
        <end position="602"/>
    </location>
</feature>
<dbReference type="InterPro" id="IPR054722">
    <property type="entry name" value="PolX-like_BBD"/>
</dbReference>
<evidence type="ECO:0000313" key="5">
    <source>
        <dbReference type="Proteomes" id="UP001151760"/>
    </source>
</evidence>
<dbReference type="PROSITE" id="PS50994">
    <property type="entry name" value="INTEGRASE"/>
    <property type="match status" value="1"/>
</dbReference>
<name>A0ABQ4YG72_9ASTR</name>
<dbReference type="InterPro" id="IPR012337">
    <property type="entry name" value="RNaseH-like_sf"/>
</dbReference>
<dbReference type="InterPro" id="IPR039537">
    <property type="entry name" value="Retrotran_Ty1/copia-like"/>
</dbReference>
<protein>
    <submittedName>
        <fullName evidence="4">Retrovirus-related pol polyprotein from transposon TNT 1-94</fullName>
    </submittedName>
</protein>
<sequence length="602" mass="68043">MVVLTKRIDDITKGKSKKGKKEKEKSEKEDEPSVGKADARSGQWVDITMKKVHRLLSMTDGDEKKHVLDYTHVDLHYVEDQKKNLVNKFNLLKQEMSLHKLELSNLENTGPLIALFKMKPLGKVTLDQLLSEQVPGNIVKALSRKGRRKEKISSKEVVFTKADGSSSVLAPEITSDSESECDSQESLPPLPKLIGAAPSGTLDSLISLSDLTLNMVDLTLDTLVLKKTRPSVKVSPAYVIKKKTEKSPAGPKPCSDKKPDSSNEQLLLTLMEEVKGLKRKTLIKLKAQSPMKSTPKKAHVILNPFKECKYCGFNDHHSNNYEYYLGCEDYLKRSIWYLDSGCSRHMTGIKQYLYRYSKESGPKGVFGDDSSGDTEGYSSGTIYNQNDEVVLIAPRRRDVYVIDMSSFNKESNACFFAKVSPSINWLWHKRLSHLNFENINNLAKHNLVSGLPSLTFSKDKNCSACEKGKHHRASFKTKRSFSINKSLHLLHMDLFGPVKPQTISHNKYTLVIVDEYSRKMENLNEVRVKELRSDNGTEFKNHKLEEFCDEKGISQNFSSPCTLEQNDVAERRNRTLIEVAKTMLNSAKLPKQFWGEAVNTAC</sequence>
<feature type="compositionally biased region" description="Basic and acidic residues" evidence="2">
    <location>
        <begin position="1"/>
        <end position="13"/>
    </location>
</feature>
<dbReference type="PANTHER" id="PTHR42648:SF32">
    <property type="entry name" value="RIBONUCLEASE H-LIKE DOMAIN, GAG-PRE-INTEGRASE DOMAIN PROTEIN-RELATED"/>
    <property type="match status" value="1"/>
</dbReference>
<evidence type="ECO:0000256" key="1">
    <source>
        <dbReference type="ARBA" id="ARBA00022670"/>
    </source>
</evidence>
<dbReference type="SUPFAM" id="SSF53098">
    <property type="entry name" value="Ribonuclease H-like"/>
    <property type="match status" value="1"/>
</dbReference>
<dbReference type="Gene3D" id="3.30.420.10">
    <property type="entry name" value="Ribonuclease H-like superfamily/Ribonuclease H"/>
    <property type="match status" value="1"/>
</dbReference>
<evidence type="ECO:0000256" key="2">
    <source>
        <dbReference type="SAM" id="MobiDB-lite"/>
    </source>
</evidence>
<dbReference type="Pfam" id="PF22936">
    <property type="entry name" value="Pol_BBD"/>
    <property type="match status" value="1"/>
</dbReference>